<organism evidence="5 6">
    <name type="scientific">Phoxinus phoxinus</name>
    <name type="common">Eurasian minnow</name>
    <dbReference type="NCBI Taxonomy" id="58324"/>
    <lineage>
        <taxon>Eukaryota</taxon>
        <taxon>Metazoa</taxon>
        <taxon>Chordata</taxon>
        <taxon>Craniata</taxon>
        <taxon>Vertebrata</taxon>
        <taxon>Euteleostomi</taxon>
        <taxon>Actinopterygii</taxon>
        <taxon>Neopterygii</taxon>
        <taxon>Teleostei</taxon>
        <taxon>Ostariophysi</taxon>
        <taxon>Cypriniformes</taxon>
        <taxon>Leuciscidae</taxon>
        <taxon>Phoxininae</taxon>
        <taxon>Phoxinus</taxon>
    </lineage>
</organism>
<keyword evidence="6" id="KW-1185">Reference proteome</keyword>
<dbReference type="InterPro" id="IPR001507">
    <property type="entry name" value="ZP_dom"/>
</dbReference>
<dbReference type="AlphaFoldDB" id="A0AAN9GQ20"/>
<dbReference type="EMBL" id="JAYKXH010000042">
    <property type="protein sequence ID" value="KAK7120000.1"/>
    <property type="molecule type" value="Genomic_DNA"/>
</dbReference>
<keyword evidence="1 3" id="KW-0732">Signal</keyword>
<keyword evidence="2" id="KW-1015">Disulfide bond</keyword>
<evidence type="ECO:0000259" key="4">
    <source>
        <dbReference type="PROSITE" id="PS51034"/>
    </source>
</evidence>
<dbReference type="PANTHER" id="PTHR14002">
    <property type="entry name" value="ENDOGLIN/TGF-BETA RECEPTOR TYPE III"/>
    <property type="match status" value="1"/>
</dbReference>
<gene>
    <name evidence="5" type="ORF">R3I93_023104</name>
</gene>
<dbReference type="PANTHER" id="PTHR14002:SF45">
    <property type="entry name" value="ZP DOMAIN-CONTAINING PROTEIN"/>
    <property type="match status" value="1"/>
</dbReference>
<feature type="signal peptide" evidence="3">
    <location>
        <begin position="1"/>
        <end position="19"/>
    </location>
</feature>
<dbReference type="Gene3D" id="2.60.40.3210">
    <property type="entry name" value="Zona pellucida, ZP-N domain"/>
    <property type="match status" value="1"/>
</dbReference>
<reference evidence="5 6" key="1">
    <citation type="submission" date="2024-02" db="EMBL/GenBank/DDBJ databases">
        <title>Chromosome-level genome assembly of the Eurasian Minnow (Phoxinus phoxinus).</title>
        <authorList>
            <person name="Oriowo T.O."/>
            <person name="Martin S."/>
            <person name="Stange M."/>
            <person name="Chrysostomakis Y."/>
            <person name="Brown T."/>
            <person name="Winkler S."/>
            <person name="Kukowka S."/>
            <person name="Myers E.W."/>
            <person name="Bohne A."/>
        </authorList>
    </citation>
    <scope>NUCLEOTIDE SEQUENCE [LARGE SCALE GENOMIC DNA]</scope>
    <source>
        <strain evidence="5">ZFMK-TIS-60720</strain>
        <tissue evidence="5">Whole Organism</tissue>
    </source>
</reference>
<dbReference type="InterPro" id="IPR055356">
    <property type="entry name" value="ZP-N"/>
</dbReference>
<accession>A0AAN9GQ20</accession>
<feature type="domain" description="ZP" evidence="4">
    <location>
        <begin position="341"/>
        <end position="596"/>
    </location>
</feature>
<sequence>MKAWTRTVCMLALLHIAAGSILSAALNIELLEDRSEQVRGHYSVVSTLPCPAPDEVCEDVNCLDPLSSSPVEGVFPSPGWCLRQWQKTIPLNHTSTLQLGSDGAVSLYSRADLSIRSDTNSVNRPPYVSLPPPIRLGAGCPQEIPVHVMDLDGDEIRCHYEKNGLGEFMRLNEETCTLLYGGGGYVGQYSVQIVVEDFPPSVKNQIHTEAKPFSAVSVHLLITVESGADCSTVPQFTGVSPAGGAVIHVLPFGEVHLNITVDSSVSEIAVIGPPGLFISPMETGRDSQSAVTLSWVRGPNQFAHLLSICFAANTQSLQSRIRCIWLQQTRTDPLPPGTELKCMERELQMSLVLPMSFLENLHISDLQLNDPACPVFHNTTHVTTTFSLTGCGTKRMHLGSELLYTNTLRSINPNSTISRVATLILPLACRIPGQQAKAPAFKISIPSEVETFGAVSFWIEFHFPGEGPMAAQTRLPRMRSFPQVREARELRSTGRMETLDLHVFSNCSLDRAELMVGSCVESDTQDFVNTRPLLNHGCAPGNGTFEILTSTSTVRIYRLYLSSLGLMGDTMYVECLVHLCVTTTQTQRCPDPCTDTADKSLVNSILTHNYPIRSGPVRLITAPGTSSTTANPNQNAEPVAQPPTSQVAAASTSHTLDRGAFWVGAVSLAVLLLQVMENVVEQFITD</sequence>
<dbReference type="PROSITE" id="PS51034">
    <property type="entry name" value="ZP_2"/>
    <property type="match status" value="1"/>
</dbReference>
<protein>
    <recommendedName>
        <fullName evidence="4">ZP domain-containing protein</fullName>
    </recommendedName>
</protein>
<name>A0AAN9GQ20_9TELE</name>
<evidence type="ECO:0000256" key="1">
    <source>
        <dbReference type="ARBA" id="ARBA00022729"/>
    </source>
</evidence>
<comment type="caution">
    <text evidence="5">The sequence shown here is derived from an EMBL/GenBank/DDBJ whole genome shotgun (WGS) entry which is preliminary data.</text>
</comment>
<dbReference type="Pfam" id="PF23344">
    <property type="entry name" value="ZP-N"/>
    <property type="match status" value="1"/>
</dbReference>
<dbReference type="Proteomes" id="UP001364617">
    <property type="component" value="Unassembled WGS sequence"/>
</dbReference>
<evidence type="ECO:0000313" key="6">
    <source>
        <dbReference type="Proteomes" id="UP001364617"/>
    </source>
</evidence>
<evidence type="ECO:0000256" key="2">
    <source>
        <dbReference type="ARBA" id="ARBA00023157"/>
    </source>
</evidence>
<evidence type="ECO:0000313" key="5">
    <source>
        <dbReference type="EMBL" id="KAK7120000.1"/>
    </source>
</evidence>
<proteinExistence type="predicted"/>
<feature type="chain" id="PRO_5042822707" description="ZP domain-containing protein" evidence="3">
    <location>
        <begin position="20"/>
        <end position="686"/>
    </location>
</feature>
<dbReference type="SMART" id="SM00241">
    <property type="entry name" value="ZP"/>
    <property type="match status" value="1"/>
</dbReference>
<evidence type="ECO:0000256" key="3">
    <source>
        <dbReference type="SAM" id="SignalP"/>
    </source>
</evidence>